<evidence type="ECO:0000313" key="3">
    <source>
        <dbReference type="Proteomes" id="UP000276834"/>
    </source>
</evidence>
<evidence type="ECO:0000256" key="1">
    <source>
        <dbReference type="SAM" id="MobiDB-lite"/>
    </source>
</evidence>
<dbReference type="Proteomes" id="UP000276834">
    <property type="component" value="Unassembled WGS sequence"/>
</dbReference>
<organism evidence="2 3">
    <name type="scientific">Chloebia gouldiae</name>
    <name type="common">Gouldian finch</name>
    <name type="synonym">Erythrura gouldiae</name>
    <dbReference type="NCBI Taxonomy" id="44316"/>
    <lineage>
        <taxon>Eukaryota</taxon>
        <taxon>Metazoa</taxon>
        <taxon>Chordata</taxon>
        <taxon>Craniata</taxon>
        <taxon>Vertebrata</taxon>
        <taxon>Euteleostomi</taxon>
        <taxon>Archelosauria</taxon>
        <taxon>Archosauria</taxon>
        <taxon>Dinosauria</taxon>
        <taxon>Saurischia</taxon>
        <taxon>Theropoda</taxon>
        <taxon>Coelurosauria</taxon>
        <taxon>Aves</taxon>
        <taxon>Neognathae</taxon>
        <taxon>Neoaves</taxon>
        <taxon>Telluraves</taxon>
        <taxon>Australaves</taxon>
        <taxon>Passeriformes</taxon>
        <taxon>Passeroidea</taxon>
        <taxon>Passeridae</taxon>
        <taxon>Chloebia</taxon>
    </lineage>
</organism>
<evidence type="ECO:0000313" key="2">
    <source>
        <dbReference type="EMBL" id="RLW00366.1"/>
    </source>
</evidence>
<feature type="non-terminal residue" evidence="2">
    <location>
        <position position="147"/>
    </location>
</feature>
<protein>
    <submittedName>
        <fullName evidence="2">Uncharacterized protein</fullName>
    </submittedName>
</protein>
<name>A0A3L8SDC8_CHLGU</name>
<gene>
    <name evidence="2" type="ORF">DV515_00008760</name>
</gene>
<accession>A0A3L8SDC8</accession>
<proteinExistence type="predicted"/>
<comment type="caution">
    <text evidence="2">The sequence shown here is derived from an EMBL/GenBank/DDBJ whole genome shotgun (WGS) entry which is preliminary data.</text>
</comment>
<dbReference type="EMBL" id="QUSF01000027">
    <property type="protein sequence ID" value="RLW00366.1"/>
    <property type="molecule type" value="Genomic_DNA"/>
</dbReference>
<sequence length="147" mass="15435">MAVGYPSGVSGSRDGSGVPQGGFVAPGMAHPPPVALDVQCCKGTPSPVCAEPILGALGLNWGCPPKCCPWQRSSPGCHRLGFPALSPFGQRHLISCEGPGAFIRAELLQSYSWLFLSAFTDTNKRLWFASIRGKACCNSLFPGDLGQ</sequence>
<dbReference type="AlphaFoldDB" id="A0A3L8SDC8"/>
<keyword evidence="3" id="KW-1185">Reference proteome</keyword>
<feature type="region of interest" description="Disordered" evidence="1">
    <location>
        <begin position="1"/>
        <end position="21"/>
    </location>
</feature>
<reference evidence="2 3" key="1">
    <citation type="journal article" date="2018" name="Proc. R. Soc. B">
        <title>A non-coding region near Follistatin controls head colour polymorphism in the Gouldian finch.</title>
        <authorList>
            <person name="Toomey M.B."/>
            <person name="Marques C.I."/>
            <person name="Andrade P."/>
            <person name="Araujo P.M."/>
            <person name="Sabatino S."/>
            <person name="Gazda M.A."/>
            <person name="Afonso S."/>
            <person name="Lopes R.J."/>
            <person name="Corbo J.C."/>
            <person name="Carneiro M."/>
        </authorList>
    </citation>
    <scope>NUCLEOTIDE SEQUENCE [LARGE SCALE GENOMIC DNA]</scope>
    <source>
        <strain evidence="2">Red01</strain>
        <tissue evidence="2">Muscle</tissue>
    </source>
</reference>
<feature type="compositionally biased region" description="Low complexity" evidence="1">
    <location>
        <begin position="7"/>
        <end position="17"/>
    </location>
</feature>